<gene>
    <name evidence="1" type="ORF">LCGC14_2584020</name>
</gene>
<dbReference type="AlphaFoldDB" id="A0A0F9D6C0"/>
<dbReference type="EMBL" id="LAZR01043205">
    <property type="protein sequence ID" value="KKL07638.1"/>
    <property type="molecule type" value="Genomic_DNA"/>
</dbReference>
<reference evidence="1" key="1">
    <citation type="journal article" date="2015" name="Nature">
        <title>Complex archaea that bridge the gap between prokaryotes and eukaryotes.</title>
        <authorList>
            <person name="Spang A."/>
            <person name="Saw J.H."/>
            <person name="Jorgensen S.L."/>
            <person name="Zaremba-Niedzwiedzka K."/>
            <person name="Martijn J."/>
            <person name="Lind A.E."/>
            <person name="van Eijk R."/>
            <person name="Schleper C."/>
            <person name="Guy L."/>
            <person name="Ettema T.J."/>
        </authorList>
    </citation>
    <scope>NUCLEOTIDE SEQUENCE</scope>
</reference>
<name>A0A0F9D6C0_9ZZZZ</name>
<comment type="caution">
    <text evidence="1">The sequence shown here is derived from an EMBL/GenBank/DDBJ whole genome shotgun (WGS) entry which is preliminary data.</text>
</comment>
<accession>A0A0F9D6C0</accession>
<proteinExistence type="predicted"/>
<sequence>MNLKVEHQNGTFYWFIYSDDQFFAYRYVLNFFEALKLPAPTGFKVMKSEGHGPLSLTVMPPYERQDGKWVDLSDAPMEEWNVLASEEAQLRLGVPKHMVDAQKVLSEALLAREWPGGQDTPTGVSRS</sequence>
<protein>
    <submittedName>
        <fullName evidence="1">Uncharacterized protein</fullName>
    </submittedName>
</protein>
<organism evidence="1">
    <name type="scientific">marine sediment metagenome</name>
    <dbReference type="NCBI Taxonomy" id="412755"/>
    <lineage>
        <taxon>unclassified sequences</taxon>
        <taxon>metagenomes</taxon>
        <taxon>ecological metagenomes</taxon>
    </lineage>
</organism>
<evidence type="ECO:0000313" key="1">
    <source>
        <dbReference type="EMBL" id="KKL07638.1"/>
    </source>
</evidence>